<accession>A0A6I6FPB5</accession>
<dbReference type="OrthoDB" id="145361at2"/>
<dbReference type="GO" id="GO:0003824">
    <property type="term" value="F:catalytic activity"/>
    <property type="evidence" value="ECO:0007669"/>
    <property type="project" value="UniProtKB-ARBA"/>
</dbReference>
<gene>
    <name evidence="2" type="ORF">EIZ62_15475</name>
</gene>
<dbReference type="RefSeq" id="WP_156693233.1">
    <property type="nucleotide sequence ID" value="NZ_CP034279.1"/>
</dbReference>
<dbReference type="Proteomes" id="UP000422572">
    <property type="component" value="Chromosome"/>
</dbReference>
<dbReference type="Pfam" id="PF12697">
    <property type="entry name" value="Abhydrolase_6"/>
    <property type="match status" value="1"/>
</dbReference>
<sequence>MVTVLFVHGTGVREPSYTVALEAVRAGLARVRPDARVEPCDWGSALGSYLRAGGVSIPGYVSDGALPVREDDEDRLRWAMLYADPYAELGVHALADRPPGTAPAFVPGAAAPGDALLDLIGRLAGSAAVRAAWDAAVPDVPLPEAVDALLAAPPLRRAAAVAAPEGDALPRLTARALTAWALVRAERPVGDVPVAARDALVDTLTAELGGDIKGLSDALVSALGFSARLFERSIGSRLLVSRRAALSGRSVGFFGDIVSYLARGQAVRDHVAATLRALPDGGPVVVLGHSLGGIITVDLLTAPPAGVSVDLLVTVGSQAPLLYELDALPSLPYGSGLPGAFPRWLNVYDRRDLLSYLAAGAFAHDPRITDVEVDNRQPVSAAHSSYWANDEFFRVLSTALPG</sequence>
<dbReference type="InterPro" id="IPR029058">
    <property type="entry name" value="AB_hydrolase_fold"/>
</dbReference>
<reference evidence="2 3" key="1">
    <citation type="submission" date="2018-12" db="EMBL/GenBank/DDBJ databases">
        <title>Complete genome sequence of Streptomyces ficellus NRRL8067, the producer of ficellomycin, feldamycin and nojirimycin.</title>
        <authorList>
            <person name="Zhang H."/>
            <person name="Yue R."/>
            <person name="Liu Y."/>
            <person name="Li M."/>
            <person name="Mu H."/>
            <person name="Zhang J."/>
        </authorList>
    </citation>
    <scope>NUCLEOTIDE SEQUENCE [LARGE SCALE GENOMIC DNA]</scope>
    <source>
        <strain evidence="2 3">NRRL 8067</strain>
    </source>
</reference>
<keyword evidence="3" id="KW-1185">Reference proteome</keyword>
<evidence type="ECO:0000259" key="1">
    <source>
        <dbReference type="Pfam" id="PF12697"/>
    </source>
</evidence>
<dbReference type="KEGG" id="sfic:EIZ62_15475"/>
<dbReference type="EMBL" id="CP034279">
    <property type="protein sequence ID" value="QGV79488.1"/>
    <property type="molecule type" value="Genomic_DNA"/>
</dbReference>
<organism evidence="2 3">
    <name type="scientific">Streptomyces ficellus</name>
    <dbReference type="NCBI Taxonomy" id="1977088"/>
    <lineage>
        <taxon>Bacteria</taxon>
        <taxon>Bacillati</taxon>
        <taxon>Actinomycetota</taxon>
        <taxon>Actinomycetes</taxon>
        <taxon>Kitasatosporales</taxon>
        <taxon>Streptomycetaceae</taxon>
        <taxon>Streptomyces</taxon>
    </lineage>
</organism>
<protein>
    <recommendedName>
        <fullName evidence="1">AB hydrolase-1 domain-containing protein</fullName>
    </recommendedName>
</protein>
<evidence type="ECO:0000313" key="2">
    <source>
        <dbReference type="EMBL" id="QGV79488.1"/>
    </source>
</evidence>
<evidence type="ECO:0000313" key="3">
    <source>
        <dbReference type="Proteomes" id="UP000422572"/>
    </source>
</evidence>
<name>A0A6I6FPB5_9ACTN</name>
<dbReference type="SUPFAM" id="SSF53474">
    <property type="entry name" value="alpha/beta-Hydrolases"/>
    <property type="match status" value="1"/>
</dbReference>
<dbReference type="AlphaFoldDB" id="A0A6I6FPB5"/>
<feature type="domain" description="AB hydrolase-1" evidence="1">
    <location>
        <begin position="267"/>
        <end position="366"/>
    </location>
</feature>
<proteinExistence type="predicted"/>
<dbReference type="Gene3D" id="3.40.50.1820">
    <property type="entry name" value="alpha/beta hydrolase"/>
    <property type="match status" value="1"/>
</dbReference>
<dbReference type="InterPro" id="IPR000073">
    <property type="entry name" value="AB_hydrolase_1"/>
</dbReference>